<protein>
    <submittedName>
        <fullName evidence="1">Uncharacterized protein</fullName>
    </submittedName>
</protein>
<gene>
    <name evidence="1" type="ORF">S01H1_25236</name>
</gene>
<accession>X0UHX2</accession>
<dbReference type="AlphaFoldDB" id="X0UHX2"/>
<feature type="non-terminal residue" evidence="1">
    <location>
        <position position="99"/>
    </location>
</feature>
<proteinExistence type="predicted"/>
<sequence length="99" mass="10982">MQSYILYPILGLKTDAAYDDPGLLQPVREGFASYCVDGRNISFNRVANATSKSFGVAEWSNAAIATPSYCLGIFELFDGTNRVVWIAYDGDMHRYASTR</sequence>
<organism evidence="1">
    <name type="scientific">marine sediment metagenome</name>
    <dbReference type="NCBI Taxonomy" id="412755"/>
    <lineage>
        <taxon>unclassified sequences</taxon>
        <taxon>metagenomes</taxon>
        <taxon>ecological metagenomes</taxon>
    </lineage>
</organism>
<reference evidence="1" key="1">
    <citation type="journal article" date="2014" name="Front. Microbiol.">
        <title>High frequency of phylogenetically diverse reductive dehalogenase-homologous genes in deep subseafloor sedimentary metagenomes.</title>
        <authorList>
            <person name="Kawai M."/>
            <person name="Futagami T."/>
            <person name="Toyoda A."/>
            <person name="Takaki Y."/>
            <person name="Nishi S."/>
            <person name="Hori S."/>
            <person name="Arai W."/>
            <person name="Tsubouchi T."/>
            <person name="Morono Y."/>
            <person name="Uchiyama I."/>
            <person name="Ito T."/>
            <person name="Fujiyama A."/>
            <person name="Inagaki F."/>
            <person name="Takami H."/>
        </authorList>
    </citation>
    <scope>NUCLEOTIDE SEQUENCE</scope>
    <source>
        <strain evidence="1">Expedition CK06-06</strain>
    </source>
</reference>
<comment type="caution">
    <text evidence="1">The sequence shown here is derived from an EMBL/GenBank/DDBJ whole genome shotgun (WGS) entry which is preliminary data.</text>
</comment>
<dbReference type="EMBL" id="BARS01015220">
    <property type="protein sequence ID" value="GAF88115.1"/>
    <property type="molecule type" value="Genomic_DNA"/>
</dbReference>
<name>X0UHX2_9ZZZZ</name>
<evidence type="ECO:0000313" key="1">
    <source>
        <dbReference type="EMBL" id="GAF88115.1"/>
    </source>
</evidence>